<evidence type="ECO:0000313" key="2">
    <source>
        <dbReference type="Proteomes" id="UP001335648"/>
    </source>
</evidence>
<accession>A0AAN8D1W4</accession>
<dbReference type="Proteomes" id="UP001335648">
    <property type="component" value="Unassembled WGS sequence"/>
</dbReference>
<organism evidence="1 2">
    <name type="scientific">Champsocephalus esox</name>
    <name type="common">pike icefish</name>
    <dbReference type="NCBI Taxonomy" id="159716"/>
    <lineage>
        <taxon>Eukaryota</taxon>
        <taxon>Metazoa</taxon>
        <taxon>Chordata</taxon>
        <taxon>Craniata</taxon>
        <taxon>Vertebrata</taxon>
        <taxon>Euteleostomi</taxon>
        <taxon>Actinopterygii</taxon>
        <taxon>Neopterygii</taxon>
        <taxon>Teleostei</taxon>
        <taxon>Neoteleostei</taxon>
        <taxon>Acanthomorphata</taxon>
        <taxon>Eupercaria</taxon>
        <taxon>Perciformes</taxon>
        <taxon>Notothenioidei</taxon>
        <taxon>Channichthyidae</taxon>
        <taxon>Champsocephalus</taxon>
    </lineage>
</organism>
<evidence type="ECO:0000313" key="1">
    <source>
        <dbReference type="EMBL" id="KAK5915035.1"/>
    </source>
</evidence>
<name>A0AAN8D1W4_9TELE</name>
<sequence>MPGGDFTHADGWVQVSVVSGVIVPAVQEGCHAHSAVAETPGTGMRTVATQQVSVTDHGLMAHSVHVANIFHRQMCVHDPGSAVDKPSIMIYLMSRSPHVQ</sequence>
<reference evidence="1 2" key="1">
    <citation type="journal article" date="2023" name="Mol. Biol. Evol.">
        <title>Genomics of Secondarily Temperate Adaptation in the Only Non-Antarctic Icefish.</title>
        <authorList>
            <person name="Rivera-Colon A.G."/>
            <person name="Rayamajhi N."/>
            <person name="Minhas B.F."/>
            <person name="Madrigal G."/>
            <person name="Bilyk K.T."/>
            <person name="Yoon V."/>
            <person name="Hune M."/>
            <person name="Gregory S."/>
            <person name="Cheng C.H.C."/>
            <person name="Catchen J.M."/>
        </authorList>
    </citation>
    <scope>NUCLEOTIDE SEQUENCE [LARGE SCALE GENOMIC DNA]</scope>
    <source>
        <tissue evidence="1">Hepatocytes</tissue>
    </source>
</reference>
<proteinExistence type="predicted"/>
<gene>
    <name evidence="1" type="ORF">CesoFtcFv8_000669</name>
</gene>
<protein>
    <submittedName>
        <fullName evidence="1">Uncharacterized protein</fullName>
    </submittedName>
</protein>
<dbReference type="AlphaFoldDB" id="A0AAN8D1W4"/>
<keyword evidence="2" id="KW-1185">Reference proteome</keyword>
<dbReference type="EMBL" id="JAULUE010002046">
    <property type="protein sequence ID" value="KAK5915035.1"/>
    <property type="molecule type" value="Genomic_DNA"/>
</dbReference>
<comment type="caution">
    <text evidence="1">The sequence shown here is derived from an EMBL/GenBank/DDBJ whole genome shotgun (WGS) entry which is preliminary data.</text>
</comment>